<dbReference type="PANTHER" id="PTHR34184">
    <property type="entry name" value="UPF0718 PROTEIN YCGR"/>
    <property type="match status" value="1"/>
</dbReference>
<evidence type="ECO:0000256" key="3">
    <source>
        <dbReference type="ARBA" id="ARBA00022475"/>
    </source>
</evidence>
<feature type="transmembrane region" description="Helical" evidence="7">
    <location>
        <begin position="90"/>
        <end position="112"/>
    </location>
</feature>
<comment type="caution">
    <text evidence="8">The sequence shown here is derived from an EMBL/GenBank/DDBJ whole genome shotgun (WGS) entry which is preliminary data.</text>
</comment>
<organism evidence="8 9">
    <name type="scientific">Eiseniibacteriota bacterium</name>
    <dbReference type="NCBI Taxonomy" id="2212470"/>
    <lineage>
        <taxon>Bacteria</taxon>
        <taxon>Candidatus Eiseniibacteriota</taxon>
    </lineage>
</organism>
<feature type="transmembrane region" description="Helical" evidence="7">
    <location>
        <begin position="209"/>
        <end position="226"/>
    </location>
</feature>
<evidence type="ECO:0000256" key="4">
    <source>
        <dbReference type="ARBA" id="ARBA00022692"/>
    </source>
</evidence>
<dbReference type="AlphaFoldDB" id="A0A538TNI4"/>
<feature type="transmembrane region" description="Helical" evidence="7">
    <location>
        <begin position="275"/>
        <end position="296"/>
    </location>
</feature>
<gene>
    <name evidence="8" type="ORF">E6K79_05200</name>
</gene>
<evidence type="ECO:0000256" key="7">
    <source>
        <dbReference type="SAM" id="Phobius"/>
    </source>
</evidence>
<evidence type="ECO:0000256" key="2">
    <source>
        <dbReference type="ARBA" id="ARBA00006386"/>
    </source>
</evidence>
<keyword evidence="6 7" id="KW-0472">Membrane</keyword>
<dbReference type="InterPro" id="IPR005524">
    <property type="entry name" value="DUF318"/>
</dbReference>
<evidence type="ECO:0008006" key="10">
    <source>
        <dbReference type="Google" id="ProtNLM"/>
    </source>
</evidence>
<dbReference type="EMBL" id="VBOZ01000014">
    <property type="protein sequence ID" value="TMQ65165.1"/>
    <property type="molecule type" value="Genomic_DNA"/>
</dbReference>
<feature type="transmembrane region" description="Helical" evidence="7">
    <location>
        <begin position="12"/>
        <end position="35"/>
    </location>
</feature>
<comment type="subcellular location">
    <subcellularLocation>
        <location evidence="1">Cell membrane</location>
        <topology evidence="1">Multi-pass membrane protein</topology>
    </subcellularLocation>
</comment>
<sequence>MDLASTWGSVFRVFMEAAIEIVPFFLLAVFLGSLLEEFVSERTIGRFLTGRQPGTMLLASVTGALIPLCTCGMVPLAVSLRRRGGDLKHTFAFLTAGATVSVPVLLLTWKVLGAEWMLVRLLASVLFGLLVGYAGIGVLRGSAAEPLPGASPEASPNPPARSRAASVWRRFWGQMKEYFPWVVASLALAAVVDTLVPRHWIHVLYGQKMVAGSLLASLSGIPFYFCSGAELPLVRELIEKGMGTGPATAMLLAVPIVNILTFGVVSRWLGARGALAYLTLCVASSTVLGSITGLLWR</sequence>
<name>A0A538TNI4_UNCEI</name>
<evidence type="ECO:0000256" key="5">
    <source>
        <dbReference type="ARBA" id="ARBA00022989"/>
    </source>
</evidence>
<dbReference type="InterPro" id="IPR052923">
    <property type="entry name" value="UPF0718"/>
</dbReference>
<accession>A0A538TNI4</accession>
<keyword evidence="3" id="KW-1003">Cell membrane</keyword>
<dbReference type="Proteomes" id="UP000317691">
    <property type="component" value="Unassembled WGS sequence"/>
</dbReference>
<keyword evidence="4 7" id="KW-0812">Transmembrane</keyword>
<reference evidence="8 9" key="1">
    <citation type="journal article" date="2019" name="Nat. Microbiol.">
        <title>Mediterranean grassland soil C-N compound turnover is dependent on rainfall and depth, and is mediated by genomically divergent microorganisms.</title>
        <authorList>
            <person name="Diamond S."/>
            <person name="Andeer P.F."/>
            <person name="Li Z."/>
            <person name="Crits-Christoph A."/>
            <person name="Burstein D."/>
            <person name="Anantharaman K."/>
            <person name="Lane K.R."/>
            <person name="Thomas B.C."/>
            <person name="Pan C."/>
            <person name="Northen T.R."/>
            <person name="Banfield J.F."/>
        </authorList>
    </citation>
    <scope>NUCLEOTIDE SEQUENCE [LARGE SCALE GENOMIC DNA]</scope>
    <source>
        <strain evidence="8">WS_9</strain>
    </source>
</reference>
<dbReference type="GO" id="GO:0005886">
    <property type="term" value="C:plasma membrane"/>
    <property type="evidence" value="ECO:0007669"/>
    <property type="project" value="UniProtKB-SubCell"/>
</dbReference>
<feature type="transmembrane region" description="Helical" evidence="7">
    <location>
        <begin position="247"/>
        <end position="269"/>
    </location>
</feature>
<feature type="transmembrane region" description="Helical" evidence="7">
    <location>
        <begin position="55"/>
        <end position="78"/>
    </location>
</feature>
<comment type="similarity">
    <text evidence="2">Belongs to the UPF0718 family.</text>
</comment>
<dbReference type="PANTHER" id="PTHR34184:SF4">
    <property type="entry name" value="UPF0718 PROTEIN YCGR"/>
    <property type="match status" value="1"/>
</dbReference>
<evidence type="ECO:0000256" key="1">
    <source>
        <dbReference type="ARBA" id="ARBA00004651"/>
    </source>
</evidence>
<evidence type="ECO:0000313" key="9">
    <source>
        <dbReference type="Proteomes" id="UP000317691"/>
    </source>
</evidence>
<protein>
    <recommendedName>
        <fullName evidence="10">Permease</fullName>
    </recommendedName>
</protein>
<evidence type="ECO:0000313" key="8">
    <source>
        <dbReference type="EMBL" id="TMQ65165.1"/>
    </source>
</evidence>
<keyword evidence="5 7" id="KW-1133">Transmembrane helix</keyword>
<proteinExistence type="inferred from homology"/>
<feature type="transmembrane region" description="Helical" evidence="7">
    <location>
        <begin position="178"/>
        <end position="197"/>
    </location>
</feature>
<feature type="transmembrane region" description="Helical" evidence="7">
    <location>
        <begin position="118"/>
        <end position="139"/>
    </location>
</feature>
<evidence type="ECO:0000256" key="6">
    <source>
        <dbReference type="ARBA" id="ARBA00023136"/>
    </source>
</evidence>
<dbReference type="Pfam" id="PF03773">
    <property type="entry name" value="ArsP_1"/>
    <property type="match status" value="1"/>
</dbReference>